<gene>
    <name evidence="2" type="ORF">G5C51_17670</name>
</gene>
<keyword evidence="3" id="KW-1185">Reference proteome</keyword>
<sequence>MAADIQPSVTITEAEGQRVVVCLAGELEAHMALELEERFADPRMLQAREWVLDMEAVIWLDLTCAYALFRAATSAPEPIALHIHGARRSVQHILRDAGVDAIATVNE</sequence>
<evidence type="ECO:0000313" key="3">
    <source>
        <dbReference type="Proteomes" id="UP000481583"/>
    </source>
</evidence>
<organism evidence="2 3">
    <name type="scientific">Streptomyces coryli</name>
    <dbReference type="NCBI Taxonomy" id="1128680"/>
    <lineage>
        <taxon>Bacteria</taxon>
        <taxon>Bacillati</taxon>
        <taxon>Actinomycetota</taxon>
        <taxon>Actinomycetes</taxon>
        <taxon>Kitasatosporales</taxon>
        <taxon>Streptomycetaceae</taxon>
        <taxon>Streptomyces</taxon>
    </lineage>
</organism>
<evidence type="ECO:0000313" key="2">
    <source>
        <dbReference type="EMBL" id="NGN65721.1"/>
    </source>
</evidence>
<accession>A0A6G4U3B3</accession>
<protein>
    <submittedName>
        <fullName evidence="2">STAS domain-containing protein</fullName>
    </submittedName>
</protein>
<reference evidence="2 3" key="1">
    <citation type="submission" date="2020-02" db="EMBL/GenBank/DDBJ databases">
        <title>Whole-genome analyses of novel actinobacteria.</title>
        <authorList>
            <person name="Sahin N."/>
        </authorList>
    </citation>
    <scope>NUCLEOTIDE SEQUENCE [LARGE SCALE GENOMIC DNA]</scope>
    <source>
        <strain evidence="2 3">A7024</strain>
    </source>
</reference>
<comment type="caution">
    <text evidence="2">The sequence shown here is derived from an EMBL/GenBank/DDBJ whole genome shotgun (WGS) entry which is preliminary data.</text>
</comment>
<dbReference type="PROSITE" id="PS50801">
    <property type="entry name" value="STAS"/>
    <property type="match status" value="1"/>
</dbReference>
<dbReference type="Pfam" id="PF13466">
    <property type="entry name" value="STAS_2"/>
    <property type="match status" value="1"/>
</dbReference>
<name>A0A6G4U3B3_9ACTN</name>
<evidence type="ECO:0000259" key="1">
    <source>
        <dbReference type="PROSITE" id="PS50801"/>
    </source>
</evidence>
<dbReference type="AlphaFoldDB" id="A0A6G4U3B3"/>
<feature type="domain" description="STAS" evidence="1">
    <location>
        <begin position="19"/>
        <end position="107"/>
    </location>
</feature>
<dbReference type="InterPro" id="IPR036513">
    <property type="entry name" value="STAS_dom_sf"/>
</dbReference>
<dbReference type="InterPro" id="IPR058548">
    <property type="entry name" value="MlaB-like_STAS"/>
</dbReference>
<dbReference type="SUPFAM" id="SSF52091">
    <property type="entry name" value="SpoIIaa-like"/>
    <property type="match status" value="1"/>
</dbReference>
<dbReference type="Proteomes" id="UP000481583">
    <property type="component" value="Unassembled WGS sequence"/>
</dbReference>
<dbReference type="Gene3D" id="3.30.750.24">
    <property type="entry name" value="STAS domain"/>
    <property type="match status" value="1"/>
</dbReference>
<proteinExistence type="predicted"/>
<dbReference type="InterPro" id="IPR002645">
    <property type="entry name" value="STAS_dom"/>
</dbReference>
<dbReference type="RefSeq" id="WP_165238425.1">
    <property type="nucleotide sequence ID" value="NZ_JAAKZV010000070.1"/>
</dbReference>
<dbReference type="EMBL" id="JAAKZV010000070">
    <property type="protein sequence ID" value="NGN65721.1"/>
    <property type="molecule type" value="Genomic_DNA"/>
</dbReference>